<gene>
    <name evidence="1" type="ORF">DLJ46_03565</name>
</gene>
<evidence type="ECO:0000313" key="1">
    <source>
        <dbReference type="EMBL" id="PWU52167.1"/>
    </source>
</evidence>
<dbReference type="AlphaFoldDB" id="A0A317KGB8"/>
<comment type="caution">
    <text evidence="1">The sequence shown here is derived from an EMBL/GenBank/DDBJ whole genome shotgun (WGS) entry which is preliminary data.</text>
</comment>
<name>A0A317KGB8_9ACTN</name>
<dbReference type="EMBL" id="QGSV01000073">
    <property type="protein sequence ID" value="PWU52167.1"/>
    <property type="molecule type" value="Genomic_DNA"/>
</dbReference>
<keyword evidence="2" id="KW-1185">Reference proteome</keyword>
<evidence type="ECO:0000313" key="2">
    <source>
        <dbReference type="Proteomes" id="UP000245683"/>
    </source>
</evidence>
<accession>A0A317KGB8</accession>
<sequence>MLTVHSRDSLWLMVDRRLSYGGRRPPIDDAVKVMNLETSDGVGLLGYAGLGATARGTQPSEWMSSVLRGLGGLTFETALGVLSAAANKELPKHLASLPGGAHVILIPAFVEGVGPRLYSIDNVFDRKTGQHWYRYTSHQRTAEPGSPSTRLAVAGTGGIYLAQKDKRWWRTLLRLVNANDRGKVSDYLVADQLARINYEAHQAVRDGTVGPRCIVVRRRRRDARRPASGGGHQFYTGVERDGESVAIPTITNGMDLQAITRVLMKQMMSRFADDALGDPDADELNRLLAKLPSEPDEKLR</sequence>
<reference evidence="2" key="1">
    <citation type="submission" date="2018-05" db="EMBL/GenBank/DDBJ databases">
        <title>Micromonospora globispora sp. nov. and Micromonospora rugosa sp. nov., isolated from marine sediment.</title>
        <authorList>
            <person name="Carro L."/>
            <person name="Aysel V."/>
            <person name="Cetin D."/>
            <person name="Igual J.M."/>
            <person name="Klenk H.-P."/>
            <person name="Trujillo M.E."/>
            <person name="Sahin N."/>
        </authorList>
    </citation>
    <scope>NUCLEOTIDE SEQUENCE [LARGE SCALE GENOMIC DNA]</scope>
    <source>
        <strain evidence="2">S2904</strain>
    </source>
</reference>
<dbReference type="Proteomes" id="UP000245683">
    <property type="component" value="Unassembled WGS sequence"/>
</dbReference>
<proteinExistence type="predicted"/>
<organism evidence="1 2">
    <name type="scientific">Micromonospora globispora</name>
    <dbReference type="NCBI Taxonomy" id="1450148"/>
    <lineage>
        <taxon>Bacteria</taxon>
        <taxon>Bacillati</taxon>
        <taxon>Actinomycetota</taxon>
        <taxon>Actinomycetes</taxon>
        <taxon>Micromonosporales</taxon>
        <taxon>Micromonosporaceae</taxon>
        <taxon>Micromonospora</taxon>
    </lineage>
</organism>
<protein>
    <submittedName>
        <fullName evidence="1">Uncharacterized protein</fullName>
    </submittedName>
</protein>